<dbReference type="GO" id="GO:0019316">
    <property type="term" value="P:D-allose catabolic process"/>
    <property type="evidence" value="ECO:0007669"/>
    <property type="project" value="TreeGrafter"/>
</dbReference>
<dbReference type="PANTHER" id="PTHR30345:SF0">
    <property type="entry name" value="DNA DAMAGE-REPAIR_TOLERATION PROTEIN DRT102"/>
    <property type="match status" value="1"/>
</dbReference>
<comment type="similarity">
    <text evidence="1">Belongs to the LacAB/RpiB family.</text>
</comment>
<keyword evidence="2" id="KW-0413">Isomerase</keyword>
<protein>
    <submittedName>
        <fullName evidence="2">Ribose-5-phosphate isomerase B</fullName>
    </submittedName>
</protein>
<accession>A0A0G1RVR8</accession>
<dbReference type="InterPro" id="IPR003500">
    <property type="entry name" value="RpiB_LacA_LacB"/>
</dbReference>
<reference evidence="2 3" key="1">
    <citation type="journal article" date="2015" name="Nature">
        <title>rRNA introns, odd ribosomes, and small enigmatic genomes across a large radiation of phyla.</title>
        <authorList>
            <person name="Brown C.T."/>
            <person name="Hug L.A."/>
            <person name="Thomas B.C."/>
            <person name="Sharon I."/>
            <person name="Castelle C.J."/>
            <person name="Singh A."/>
            <person name="Wilkins M.J."/>
            <person name="Williams K.H."/>
            <person name="Banfield J.F."/>
        </authorList>
    </citation>
    <scope>NUCLEOTIDE SEQUENCE [LARGE SCALE GENOMIC DNA]</scope>
</reference>
<dbReference type="AlphaFoldDB" id="A0A0G1RVR8"/>
<dbReference type="EMBL" id="LCNT01000004">
    <property type="protein sequence ID" value="KKU61222.1"/>
    <property type="molecule type" value="Genomic_DNA"/>
</dbReference>
<gene>
    <name evidence="2" type="ORF">UX85_C0004G0144</name>
</gene>
<comment type="caution">
    <text evidence="2">The sequence shown here is derived from an EMBL/GenBank/DDBJ whole genome shotgun (WGS) entry which is preliminary data.</text>
</comment>
<proteinExistence type="inferred from homology"/>
<dbReference type="Gene3D" id="3.40.1400.10">
    <property type="entry name" value="Sugar-phosphate isomerase, RpiB/LacA/LacB"/>
    <property type="match status" value="1"/>
</dbReference>
<dbReference type="InterPro" id="IPR036569">
    <property type="entry name" value="RpiB_LacA_LacB_sf"/>
</dbReference>
<sequence>MKVYLATDHAGFELKEKVKQWLKKEGYAVEDCGAYEFDKTDDYPDFVSKAAAAVSNDPQNSRAIILGGSGQAEAILANKFRGVRAALFYAQAVPVGVADVTGRTSDDPFEMIRLTREHNNTNVLSLGARFLTVKDILKVVKLWLEESFPAHERHVRRLEKIRKIEDKYFI</sequence>
<dbReference type="Pfam" id="PF02502">
    <property type="entry name" value="LacAB_rpiB"/>
    <property type="match status" value="2"/>
</dbReference>
<dbReference type="PANTHER" id="PTHR30345">
    <property type="entry name" value="RIBOSE-5-PHOSPHATE ISOMERASE B"/>
    <property type="match status" value="1"/>
</dbReference>
<dbReference type="NCBIfam" id="TIGR00689">
    <property type="entry name" value="rpiB_lacA_lacB"/>
    <property type="match status" value="1"/>
</dbReference>
<dbReference type="GO" id="GO:0004751">
    <property type="term" value="F:ribose-5-phosphate isomerase activity"/>
    <property type="evidence" value="ECO:0007669"/>
    <property type="project" value="TreeGrafter"/>
</dbReference>
<dbReference type="GO" id="GO:0009052">
    <property type="term" value="P:pentose-phosphate shunt, non-oxidative branch"/>
    <property type="evidence" value="ECO:0007669"/>
    <property type="project" value="TreeGrafter"/>
</dbReference>
<dbReference type="PATRIC" id="fig|1618371.3.peg.731"/>
<evidence type="ECO:0000313" key="3">
    <source>
        <dbReference type="Proteomes" id="UP000033860"/>
    </source>
</evidence>
<dbReference type="SUPFAM" id="SSF89623">
    <property type="entry name" value="Ribose/Galactose isomerase RpiB/AlsB"/>
    <property type="match status" value="1"/>
</dbReference>
<evidence type="ECO:0000256" key="1">
    <source>
        <dbReference type="ARBA" id="ARBA00008754"/>
    </source>
</evidence>
<name>A0A0G1RVR8_9BACT</name>
<dbReference type="Proteomes" id="UP000033860">
    <property type="component" value="Unassembled WGS sequence"/>
</dbReference>
<evidence type="ECO:0000313" key="2">
    <source>
        <dbReference type="EMBL" id="KKU61222.1"/>
    </source>
</evidence>
<dbReference type="PIRSF" id="PIRSF005384">
    <property type="entry name" value="RpiB_LacA_B"/>
    <property type="match status" value="1"/>
</dbReference>
<organism evidence="2 3">
    <name type="scientific">Candidatus Beckwithbacteria bacterium GW2011_GWB1_47_15</name>
    <dbReference type="NCBI Taxonomy" id="1618371"/>
    <lineage>
        <taxon>Bacteria</taxon>
        <taxon>Candidatus Beckwithiibacteriota</taxon>
    </lineage>
</organism>